<dbReference type="SUPFAM" id="SSF46689">
    <property type="entry name" value="Homeodomain-like"/>
    <property type="match status" value="1"/>
</dbReference>
<dbReference type="InterPro" id="IPR050863">
    <property type="entry name" value="CenT-Element_Derived"/>
</dbReference>
<organism evidence="3 4">
    <name type="scientific">Achlya hypogyna</name>
    <name type="common">Oomycete</name>
    <name type="synonym">Protoachlya hypogyna</name>
    <dbReference type="NCBI Taxonomy" id="1202772"/>
    <lineage>
        <taxon>Eukaryota</taxon>
        <taxon>Sar</taxon>
        <taxon>Stramenopiles</taxon>
        <taxon>Oomycota</taxon>
        <taxon>Saprolegniomycetes</taxon>
        <taxon>Saprolegniales</taxon>
        <taxon>Achlyaceae</taxon>
        <taxon>Achlya</taxon>
    </lineage>
</organism>
<feature type="domain" description="HTH CENPB-type" evidence="2">
    <location>
        <begin position="105"/>
        <end position="180"/>
    </location>
</feature>
<dbReference type="GO" id="GO:0003677">
    <property type="term" value="F:DNA binding"/>
    <property type="evidence" value="ECO:0007669"/>
    <property type="project" value="UniProtKB-KW"/>
</dbReference>
<dbReference type="GO" id="GO:0005634">
    <property type="term" value="C:nucleus"/>
    <property type="evidence" value="ECO:0007669"/>
    <property type="project" value="TreeGrafter"/>
</dbReference>
<dbReference type="InterPro" id="IPR004875">
    <property type="entry name" value="DDE_SF_endonuclease_dom"/>
</dbReference>
<dbReference type="PANTHER" id="PTHR19303">
    <property type="entry name" value="TRANSPOSON"/>
    <property type="match status" value="1"/>
</dbReference>
<gene>
    <name evidence="3" type="ORF">ACHHYP_16418</name>
</gene>
<dbReference type="OrthoDB" id="166568at2759"/>
<dbReference type="SMART" id="SM00674">
    <property type="entry name" value="CENPB"/>
    <property type="match status" value="1"/>
</dbReference>
<evidence type="ECO:0000259" key="2">
    <source>
        <dbReference type="PROSITE" id="PS51253"/>
    </source>
</evidence>
<dbReference type="Proteomes" id="UP000243579">
    <property type="component" value="Unassembled WGS sequence"/>
</dbReference>
<dbReference type="PROSITE" id="PS51253">
    <property type="entry name" value="HTH_CENPB"/>
    <property type="match status" value="1"/>
</dbReference>
<dbReference type="STRING" id="1202772.A0A1V9Y823"/>
<proteinExistence type="predicted"/>
<dbReference type="InterPro" id="IPR006600">
    <property type="entry name" value="HTH_CenpB_DNA-bd_dom"/>
</dbReference>
<name>A0A1V9Y823_ACHHY</name>
<evidence type="ECO:0000313" key="4">
    <source>
        <dbReference type="Proteomes" id="UP000243579"/>
    </source>
</evidence>
<dbReference type="Pfam" id="PF03184">
    <property type="entry name" value="DDE_1"/>
    <property type="match status" value="1"/>
</dbReference>
<comment type="caution">
    <text evidence="3">The sequence shown here is derived from an EMBL/GenBank/DDBJ whole genome shotgun (WGS) entry which is preliminary data.</text>
</comment>
<keyword evidence="4" id="KW-1185">Reference proteome</keyword>
<dbReference type="Gene3D" id="1.10.10.60">
    <property type="entry name" value="Homeodomain-like"/>
    <property type="match status" value="2"/>
</dbReference>
<dbReference type="PANTHER" id="PTHR19303:SF73">
    <property type="entry name" value="PROTEIN PDC2"/>
    <property type="match status" value="1"/>
</dbReference>
<accession>A0A1V9Y823</accession>
<evidence type="ECO:0000256" key="1">
    <source>
        <dbReference type="ARBA" id="ARBA00023125"/>
    </source>
</evidence>
<feature type="non-terminal residue" evidence="3">
    <location>
        <position position="349"/>
    </location>
</feature>
<dbReference type="EMBL" id="JNBR01002638">
    <property type="protein sequence ID" value="OQR81818.1"/>
    <property type="molecule type" value="Genomic_DNA"/>
</dbReference>
<dbReference type="Pfam" id="PF03221">
    <property type="entry name" value="HTH_Tnp_Tc5"/>
    <property type="match status" value="1"/>
</dbReference>
<evidence type="ECO:0000313" key="3">
    <source>
        <dbReference type="EMBL" id="OQR81818.1"/>
    </source>
</evidence>
<dbReference type="InterPro" id="IPR009057">
    <property type="entry name" value="Homeodomain-like_sf"/>
</dbReference>
<keyword evidence="1" id="KW-0238">DNA-binding</keyword>
<reference evidence="3 4" key="1">
    <citation type="journal article" date="2014" name="Genome Biol. Evol.">
        <title>The secreted proteins of Achlya hypogyna and Thraustotheca clavata identify the ancestral oomycete secretome and reveal gene acquisitions by horizontal gene transfer.</title>
        <authorList>
            <person name="Misner I."/>
            <person name="Blouin N."/>
            <person name="Leonard G."/>
            <person name="Richards T.A."/>
            <person name="Lane C.E."/>
        </authorList>
    </citation>
    <scope>NUCLEOTIDE SEQUENCE [LARGE SCALE GENOMIC DNA]</scope>
    <source>
        <strain evidence="3 4">ATCC 48635</strain>
    </source>
</reference>
<sequence length="349" mass="39475">MVTEPTIFAASRTQLALAIMAKKSSKKLSRESRSNPKGALTMSQPKVIDRLEIIKFYHANGQNQTHTAKHFQANGFPSLSQSTVSRFVRDEDKWHHLAESASMRDVVRVRPARHPLFDAALSMWIDQMEAAKFNGLTGDVIRTIALLVYDKLEVPKHSRTELSEGWLTRFKARNNLRFHRFHSESAAISVEDVHTERARLRVLLSGAFDNGYDMNDFDETSFFYASVPDRGLAREARSGGKGSKTRITLALGTNATGTDKLPPLFIGHAKQLRSFSAPPRDLGYDYASSEKAWMTGDIFRAWMLRLQRTMAHKKRHIILFVDNFSGHKSSPKDTPNIRLEFFSANLTAH</sequence>
<protein>
    <submittedName>
        <fullName evidence="3">Tigger transposable element derived 6-like</fullName>
    </submittedName>
</protein>
<dbReference type="AlphaFoldDB" id="A0A1V9Y823"/>